<dbReference type="PANTHER" id="PTHR21301">
    <property type="entry name" value="REVERSE TRANSCRIPTASE"/>
    <property type="match status" value="1"/>
</dbReference>
<proteinExistence type="predicted"/>
<dbReference type="Proteomes" id="UP000694892">
    <property type="component" value="Chromosome 7S"/>
</dbReference>
<evidence type="ECO:0000259" key="1">
    <source>
        <dbReference type="Pfam" id="PF26215"/>
    </source>
</evidence>
<organism evidence="2 3">
    <name type="scientific">Xenopus laevis</name>
    <name type="common">African clawed frog</name>
    <dbReference type="NCBI Taxonomy" id="8355"/>
    <lineage>
        <taxon>Eukaryota</taxon>
        <taxon>Metazoa</taxon>
        <taxon>Chordata</taxon>
        <taxon>Craniata</taxon>
        <taxon>Vertebrata</taxon>
        <taxon>Euteleostomi</taxon>
        <taxon>Amphibia</taxon>
        <taxon>Batrachia</taxon>
        <taxon>Anura</taxon>
        <taxon>Pipoidea</taxon>
        <taxon>Pipidae</taxon>
        <taxon>Xenopodinae</taxon>
        <taxon>Xenopus</taxon>
        <taxon>Xenopus</taxon>
    </lineage>
</organism>
<feature type="domain" description="Helix-turn-helix" evidence="1">
    <location>
        <begin position="86"/>
        <end position="133"/>
    </location>
</feature>
<dbReference type="Pfam" id="PF26215">
    <property type="entry name" value="HTH_animal"/>
    <property type="match status" value="1"/>
</dbReference>
<dbReference type="AlphaFoldDB" id="A0A974CCY5"/>
<evidence type="ECO:0000313" key="2">
    <source>
        <dbReference type="EMBL" id="OCT70572.1"/>
    </source>
</evidence>
<dbReference type="EMBL" id="CM004479">
    <property type="protein sequence ID" value="OCT70572.1"/>
    <property type="molecule type" value="Genomic_DNA"/>
</dbReference>
<gene>
    <name evidence="2" type="ORF">XELAEV_18037496mg</name>
</gene>
<accession>A0A974CCY5</accession>
<dbReference type="InterPro" id="IPR058912">
    <property type="entry name" value="HTH_animal"/>
</dbReference>
<evidence type="ECO:0000313" key="3">
    <source>
        <dbReference type="Proteomes" id="UP000694892"/>
    </source>
</evidence>
<name>A0A974CCY5_XENLA</name>
<dbReference type="PANTHER" id="PTHR21301:SF12">
    <property type="match status" value="1"/>
</dbReference>
<protein>
    <recommendedName>
        <fullName evidence="1">Helix-turn-helix domain-containing protein</fullName>
    </recommendedName>
</protein>
<reference evidence="3" key="1">
    <citation type="journal article" date="2016" name="Nature">
        <title>Genome evolution in the allotetraploid frog Xenopus laevis.</title>
        <authorList>
            <person name="Session A.M."/>
            <person name="Uno Y."/>
            <person name="Kwon T."/>
            <person name="Chapman J.A."/>
            <person name="Toyoda A."/>
            <person name="Takahashi S."/>
            <person name="Fukui A."/>
            <person name="Hikosaka A."/>
            <person name="Suzuki A."/>
            <person name="Kondo M."/>
            <person name="van Heeringen S.J."/>
            <person name="Quigley I."/>
            <person name="Heinz S."/>
            <person name="Ogino H."/>
            <person name="Ochi H."/>
            <person name="Hellsten U."/>
            <person name="Lyons J.B."/>
            <person name="Simakov O."/>
            <person name="Putnam N."/>
            <person name="Stites J."/>
            <person name="Kuroki Y."/>
            <person name="Tanaka T."/>
            <person name="Michiue T."/>
            <person name="Watanabe M."/>
            <person name="Bogdanovic O."/>
            <person name="Lister R."/>
            <person name="Georgiou G."/>
            <person name="Paranjpe S.S."/>
            <person name="van Kruijsbergen I."/>
            <person name="Shu S."/>
            <person name="Carlson J."/>
            <person name="Kinoshita T."/>
            <person name="Ohta Y."/>
            <person name="Mawaribuchi S."/>
            <person name="Jenkins J."/>
            <person name="Grimwood J."/>
            <person name="Schmutz J."/>
            <person name="Mitros T."/>
            <person name="Mozaffari S.V."/>
            <person name="Suzuki Y."/>
            <person name="Haramoto Y."/>
            <person name="Yamamoto T.S."/>
            <person name="Takagi C."/>
            <person name="Heald R."/>
            <person name="Miller K."/>
            <person name="Haudenschild C."/>
            <person name="Kitzman J."/>
            <person name="Nakayama T."/>
            <person name="Izutsu Y."/>
            <person name="Robert J."/>
            <person name="Fortriede J."/>
            <person name="Burns K."/>
            <person name="Lotay V."/>
            <person name="Karimi K."/>
            <person name="Yasuoka Y."/>
            <person name="Dichmann D.S."/>
            <person name="Flajnik M.F."/>
            <person name="Houston D.W."/>
            <person name="Shendure J."/>
            <person name="DuPasquier L."/>
            <person name="Vize P.D."/>
            <person name="Zorn A.M."/>
            <person name="Ito M."/>
            <person name="Marcotte E.M."/>
            <person name="Wallingford J.B."/>
            <person name="Ito Y."/>
            <person name="Asashima M."/>
            <person name="Ueno N."/>
            <person name="Matsuda Y."/>
            <person name="Veenstra G.J."/>
            <person name="Fujiyama A."/>
            <person name="Harland R.M."/>
            <person name="Taira M."/>
            <person name="Rokhsar D.S."/>
        </authorList>
    </citation>
    <scope>NUCLEOTIDE SEQUENCE [LARGE SCALE GENOMIC DNA]</scope>
    <source>
        <strain evidence="3">J</strain>
    </source>
</reference>
<sequence length="273" mass="31056">MHHTRTSPNNRTKIMEVGKQGKVQITGHSTAAEFERMVQELNRVQGTIKFTCEYSEYKLAFLDVNVKIVERTWHTSIYYKPTDCNIILSPNSCHPPGVFKSLPYSQLSRVRRITSKDNLYEQDADAMITKFTQRRRKSIGQIISKKLLQVEKKTGFMTPLKLGTFGCGDCSHCNGIICGDTIAHPTRATPIKTNGNSSAVIYLIKFPCGYVGQTSRAVRLRLNEHKSNIHRYTPEVEEKIKNREKNSKPNNQLQNIFITINSQMDGIRTGEFA</sequence>